<dbReference type="RefSeq" id="WP_116021833.1">
    <property type="nucleotide sequence ID" value="NZ_QTTT01000001.1"/>
</dbReference>
<name>A0A3D9SNX0_9ACTN</name>
<organism evidence="1 2">
    <name type="scientific">Thermomonospora umbrina</name>
    <dbReference type="NCBI Taxonomy" id="111806"/>
    <lineage>
        <taxon>Bacteria</taxon>
        <taxon>Bacillati</taxon>
        <taxon>Actinomycetota</taxon>
        <taxon>Actinomycetes</taxon>
        <taxon>Streptosporangiales</taxon>
        <taxon>Thermomonosporaceae</taxon>
        <taxon>Thermomonospora</taxon>
    </lineage>
</organism>
<proteinExistence type="predicted"/>
<gene>
    <name evidence="1" type="ORF">DFJ69_1565</name>
</gene>
<evidence type="ECO:0000313" key="1">
    <source>
        <dbReference type="EMBL" id="REE96140.1"/>
    </source>
</evidence>
<dbReference type="AlphaFoldDB" id="A0A3D9SNX0"/>
<protein>
    <submittedName>
        <fullName evidence="1">Uncharacterized protein</fullName>
    </submittedName>
</protein>
<dbReference type="Proteomes" id="UP000256661">
    <property type="component" value="Unassembled WGS sequence"/>
</dbReference>
<dbReference type="OrthoDB" id="9960612at2"/>
<evidence type="ECO:0000313" key="2">
    <source>
        <dbReference type="Proteomes" id="UP000256661"/>
    </source>
</evidence>
<keyword evidence="2" id="KW-1185">Reference proteome</keyword>
<comment type="caution">
    <text evidence="1">The sequence shown here is derived from an EMBL/GenBank/DDBJ whole genome shotgun (WGS) entry which is preliminary data.</text>
</comment>
<reference evidence="1 2" key="1">
    <citation type="submission" date="2018-08" db="EMBL/GenBank/DDBJ databases">
        <title>Sequencing the genomes of 1000 actinobacteria strains.</title>
        <authorList>
            <person name="Klenk H.-P."/>
        </authorList>
    </citation>
    <scope>NUCLEOTIDE SEQUENCE [LARGE SCALE GENOMIC DNA]</scope>
    <source>
        <strain evidence="1 2">DSM 43927</strain>
    </source>
</reference>
<dbReference type="EMBL" id="QTTT01000001">
    <property type="protein sequence ID" value="REE96140.1"/>
    <property type="molecule type" value="Genomic_DNA"/>
</dbReference>
<sequence length="107" mass="11275">MDVAGTEPRGAEVDVTRVRMRLLGELAVALSELGRDSSLLMRGGGEPVLAVWPSRHGASDKREVVAVQDGGGWSFLWGGGARCRVTDEGSPRVAAFMVAQGPKAGRE</sequence>
<accession>A0A3D9SNX0</accession>